<evidence type="ECO:0000256" key="3">
    <source>
        <dbReference type="ARBA" id="ARBA00022679"/>
    </source>
</evidence>
<feature type="modified residue" description="4-aspartylphosphate" evidence="5">
    <location>
        <position position="55"/>
    </location>
</feature>
<dbReference type="Pfam" id="PF02518">
    <property type="entry name" value="HATPase_c"/>
    <property type="match status" value="1"/>
</dbReference>
<dbReference type="Pfam" id="PF00072">
    <property type="entry name" value="Response_reg"/>
    <property type="match status" value="1"/>
</dbReference>
<keyword evidence="10" id="KW-1185">Reference proteome</keyword>
<organism evidence="9 10">
    <name type="scientific">Hymenobacter sublimis</name>
    <dbReference type="NCBI Taxonomy" id="2933777"/>
    <lineage>
        <taxon>Bacteria</taxon>
        <taxon>Pseudomonadati</taxon>
        <taxon>Bacteroidota</taxon>
        <taxon>Cytophagia</taxon>
        <taxon>Cytophagales</taxon>
        <taxon>Hymenobacteraceae</taxon>
        <taxon>Hymenobacter</taxon>
    </lineage>
</organism>
<dbReference type="SUPFAM" id="SSF55874">
    <property type="entry name" value="ATPase domain of HSP90 chaperone/DNA topoisomerase II/histidine kinase"/>
    <property type="match status" value="1"/>
</dbReference>
<dbReference type="PROSITE" id="PS50109">
    <property type="entry name" value="HIS_KIN"/>
    <property type="match status" value="1"/>
</dbReference>
<evidence type="ECO:0000256" key="5">
    <source>
        <dbReference type="PROSITE-ProRule" id="PRU00169"/>
    </source>
</evidence>
<dbReference type="InterPro" id="IPR005467">
    <property type="entry name" value="His_kinase_dom"/>
</dbReference>
<evidence type="ECO:0000256" key="4">
    <source>
        <dbReference type="ARBA" id="ARBA00022777"/>
    </source>
</evidence>
<feature type="coiled-coil region" evidence="6">
    <location>
        <begin position="136"/>
        <end position="170"/>
    </location>
</feature>
<dbReference type="InterPro" id="IPR036097">
    <property type="entry name" value="HisK_dim/P_sf"/>
</dbReference>
<keyword evidence="6" id="KW-0175">Coiled coil</keyword>
<sequence length="416" mass="46877">MKKILLVEDSDTDRAVLRRYLSRNPGETLELHEATTVAEAVVAFQRYQPDCVLVDYNLPDGTGLEVLEQFKQLVPVERLCVVMITGIDSGELAVQALNNGALDYLIKHRFDHDMLLKVVRHAIERNEWRQHQDRYHADLERINQELRQSLAELTATRQELAASNESLRTAHTEAQTRNRALDTANRQLARTNQDLDNFVYAASHDLKQPVQNLQGLFDELCRVVNFEEGESQLLISMTKASLHDLLTTIDDLSVIVQDTRQPLSATQEEVALAELTDDIQQALAPQLRTTAALIDYDFQALPTVHYNRGHLRTILLNLLSNALRYRHPDRPPRVRVRGWRGPTGQAMLSVTDNGLGIDLSRHGADLFQLFRRFHPDAAEGTGVGLFLVNRIVESNGGELQVESTVGEGSTFRVALN</sequence>
<feature type="domain" description="Histidine kinase" evidence="7">
    <location>
        <begin position="201"/>
        <end position="416"/>
    </location>
</feature>
<accession>A0ABY4J8V0</accession>
<gene>
    <name evidence="9" type="ORF">MWH26_13645</name>
</gene>
<evidence type="ECO:0000259" key="8">
    <source>
        <dbReference type="PROSITE" id="PS50110"/>
    </source>
</evidence>
<dbReference type="PRINTS" id="PR00344">
    <property type="entry name" value="BCTRLSENSOR"/>
</dbReference>
<keyword evidence="5" id="KW-0597">Phosphoprotein</keyword>
<dbReference type="SMART" id="SM00387">
    <property type="entry name" value="HATPase_c"/>
    <property type="match status" value="1"/>
</dbReference>
<dbReference type="InterPro" id="IPR036890">
    <property type="entry name" value="HATPase_C_sf"/>
</dbReference>
<dbReference type="InterPro" id="IPR011006">
    <property type="entry name" value="CheY-like_superfamily"/>
</dbReference>
<evidence type="ECO:0000313" key="10">
    <source>
        <dbReference type="Proteomes" id="UP000829647"/>
    </source>
</evidence>
<dbReference type="Gene3D" id="1.10.287.130">
    <property type="match status" value="1"/>
</dbReference>
<name>A0ABY4J8V0_9BACT</name>
<dbReference type="Gene3D" id="3.40.50.2300">
    <property type="match status" value="1"/>
</dbReference>
<keyword evidence="9" id="KW-0547">Nucleotide-binding</keyword>
<dbReference type="InterPro" id="IPR050351">
    <property type="entry name" value="BphY/WalK/GraS-like"/>
</dbReference>
<dbReference type="CDD" id="cd00156">
    <property type="entry name" value="REC"/>
    <property type="match status" value="1"/>
</dbReference>
<evidence type="ECO:0000256" key="2">
    <source>
        <dbReference type="ARBA" id="ARBA00012438"/>
    </source>
</evidence>
<evidence type="ECO:0000256" key="6">
    <source>
        <dbReference type="SAM" id="Coils"/>
    </source>
</evidence>
<dbReference type="InterPro" id="IPR003594">
    <property type="entry name" value="HATPase_dom"/>
</dbReference>
<dbReference type="Gene3D" id="1.20.5.390">
    <property type="entry name" value="L1 transposable element, trimerization domain"/>
    <property type="match status" value="1"/>
</dbReference>
<protein>
    <recommendedName>
        <fullName evidence="2">histidine kinase</fullName>
        <ecNumber evidence="2">2.7.13.3</ecNumber>
    </recommendedName>
</protein>
<dbReference type="GO" id="GO:0005524">
    <property type="term" value="F:ATP binding"/>
    <property type="evidence" value="ECO:0007669"/>
    <property type="project" value="UniProtKB-KW"/>
</dbReference>
<dbReference type="PANTHER" id="PTHR42878">
    <property type="entry name" value="TWO-COMPONENT HISTIDINE KINASE"/>
    <property type="match status" value="1"/>
</dbReference>
<dbReference type="InterPro" id="IPR001789">
    <property type="entry name" value="Sig_transdc_resp-reg_receiver"/>
</dbReference>
<evidence type="ECO:0000256" key="1">
    <source>
        <dbReference type="ARBA" id="ARBA00000085"/>
    </source>
</evidence>
<dbReference type="SUPFAM" id="SSF47384">
    <property type="entry name" value="Homodimeric domain of signal transducing histidine kinase"/>
    <property type="match status" value="1"/>
</dbReference>
<dbReference type="EMBL" id="CP095848">
    <property type="protein sequence ID" value="UPL48229.1"/>
    <property type="molecule type" value="Genomic_DNA"/>
</dbReference>
<dbReference type="InterPro" id="IPR004358">
    <property type="entry name" value="Sig_transdc_His_kin-like_C"/>
</dbReference>
<dbReference type="EC" id="2.7.13.3" evidence="2"/>
<dbReference type="RefSeq" id="WP_247974725.1">
    <property type="nucleotide sequence ID" value="NZ_CP095848.1"/>
</dbReference>
<feature type="domain" description="Response regulatory" evidence="8">
    <location>
        <begin position="3"/>
        <end position="122"/>
    </location>
</feature>
<dbReference type="SUPFAM" id="SSF52172">
    <property type="entry name" value="CheY-like"/>
    <property type="match status" value="1"/>
</dbReference>
<keyword evidence="3" id="KW-0808">Transferase</keyword>
<proteinExistence type="predicted"/>
<dbReference type="PANTHER" id="PTHR42878:SF15">
    <property type="entry name" value="BACTERIOPHYTOCHROME"/>
    <property type="match status" value="1"/>
</dbReference>
<dbReference type="Gene3D" id="3.30.565.10">
    <property type="entry name" value="Histidine kinase-like ATPase, C-terminal domain"/>
    <property type="match status" value="1"/>
</dbReference>
<dbReference type="Proteomes" id="UP000829647">
    <property type="component" value="Chromosome"/>
</dbReference>
<evidence type="ECO:0000313" key="9">
    <source>
        <dbReference type="EMBL" id="UPL48229.1"/>
    </source>
</evidence>
<keyword evidence="4" id="KW-0418">Kinase</keyword>
<dbReference type="PROSITE" id="PS50110">
    <property type="entry name" value="RESPONSE_REGULATORY"/>
    <property type="match status" value="1"/>
</dbReference>
<comment type="catalytic activity">
    <reaction evidence="1">
        <text>ATP + protein L-histidine = ADP + protein N-phospho-L-histidine.</text>
        <dbReference type="EC" id="2.7.13.3"/>
    </reaction>
</comment>
<evidence type="ECO:0000259" key="7">
    <source>
        <dbReference type="PROSITE" id="PS50109"/>
    </source>
</evidence>
<reference evidence="9 10" key="1">
    <citation type="submission" date="2022-04" db="EMBL/GenBank/DDBJ databases">
        <title>Hymenobacter sp. isolated from the air.</title>
        <authorList>
            <person name="Won M."/>
            <person name="Lee C.-M."/>
            <person name="Woen H.-Y."/>
            <person name="Kwon S.-W."/>
        </authorList>
    </citation>
    <scope>NUCLEOTIDE SEQUENCE [LARGE SCALE GENOMIC DNA]</scope>
    <source>
        <strain evidence="10">5516 S-25</strain>
    </source>
</reference>
<keyword evidence="9" id="KW-0067">ATP-binding</keyword>
<dbReference type="SMART" id="SM00448">
    <property type="entry name" value="REC"/>
    <property type="match status" value="1"/>
</dbReference>